<dbReference type="PANTHER" id="PTHR43201:SF5">
    <property type="entry name" value="MEDIUM-CHAIN ACYL-COA LIGASE ACSF2, MITOCHONDRIAL"/>
    <property type="match status" value="1"/>
</dbReference>
<dbReference type="EMBL" id="VOXD01000016">
    <property type="protein sequence ID" value="TXF89149.1"/>
    <property type="molecule type" value="Genomic_DNA"/>
</dbReference>
<evidence type="ECO:0000259" key="5">
    <source>
        <dbReference type="Pfam" id="PF13193"/>
    </source>
</evidence>
<dbReference type="InterPro" id="IPR042099">
    <property type="entry name" value="ANL_N_sf"/>
</dbReference>
<dbReference type="PANTHER" id="PTHR43201">
    <property type="entry name" value="ACYL-COA SYNTHETASE"/>
    <property type="match status" value="1"/>
</dbReference>
<keyword evidence="7" id="KW-1185">Reference proteome</keyword>
<dbReference type="Gene3D" id="3.30.300.30">
    <property type="match status" value="1"/>
</dbReference>
<dbReference type="Gene3D" id="3.40.50.12780">
    <property type="entry name" value="N-terminal domain of ligase-like"/>
    <property type="match status" value="1"/>
</dbReference>
<keyword evidence="2 6" id="KW-0436">Ligase</keyword>
<evidence type="ECO:0000256" key="2">
    <source>
        <dbReference type="ARBA" id="ARBA00022598"/>
    </source>
</evidence>
<organism evidence="6 7">
    <name type="scientific">Neolewinella aurantiaca</name>
    <dbReference type="NCBI Taxonomy" id="2602767"/>
    <lineage>
        <taxon>Bacteria</taxon>
        <taxon>Pseudomonadati</taxon>
        <taxon>Bacteroidota</taxon>
        <taxon>Saprospiria</taxon>
        <taxon>Saprospirales</taxon>
        <taxon>Lewinellaceae</taxon>
        <taxon>Neolewinella</taxon>
    </lineage>
</organism>
<evidence type="ECO:0000256" key="1">
    <source>
        <dbReference type="ARBA" id="ARBA00006432"/>
    </source>
</evidence>
<feature type="region of interest" description="Disordered" evidence="3">
    <location>
        <begin position="146"/>
        <end position="171"/>
    </location>
</feature>
<sequence>MTATDWAARWAGYSPEAIAFTDGDTGEELTYGELNQGGMNLVVHFLSTLGLGHGDRIAILAENSLAYPLLFVAAQKAGFVLVPVNYRLSAHELAYILKDAAPALLIAEAQFSALAAAACQQSGLNPECWLLEEVFNHAVEATGAVPPLRRRAAGGEGEEPQRTSRQLGTPRWPTVSETDPIFILYTSGTTGFPKGALYTHRMLFWNSVNTALSLVINSESRTLNVMPPFHTGGWNVLVTPLLHRGGHTVLLRKFSAGGVLEWLEKSKSTVFMAVPTMLRMLTDDPAFATADLTSLRYIIVGGEPLPLPVIEQWHRRGIPIRQGFGMTEVGPNLFSLHQNDATRKIGSIGRPNFYVETRIVDENGRDCPANVSGELLLRGPMVTPGYWQNEAATQSAFQGEWFKTGDVVQRDEDGYFFVVGRLKEMYISGGENVYPAEIERWLEKHPEIAEVAVVGTEDEKWGEVGSAFVVPVPGHSPSAESLGGYCREGLARFKVPKYFLLVTELPKNATGKIDRRALANL</sequence>
<dbReference type="CDD" id="cd17631">
    <property type="entry name" value="FACL_FadD13-like"/>
    <property type="match status" value="1"/>
</dbReference>
<dbReference type="Pfam" id="PF00501">
    <property type="entry name" value="AMP-binding"/>
    <property type="match status" value="1"/>
</dbReference>
<evidence type="ECO:0000259" key="4">
    <source>
        <dbReference type="Pfam" id="PF00501"/>
    </source>
</evidence>
<dbReference type="InterPro" id="IPR045851">
    <property type="entry name" value="AMP-bd_C_sf"/>
</dbReference>
<gene>
    <name evidence="6" type="ORF">FUA23_11605</name>
</gene>
<comment type="similarity">
    <text evidence="1">Belongs to the ATP-dependent AMP-binding enzyme family.</text>
</comment>
<reference evidence="6 7" key="1">
    <citation type="submission" date="2019-08" db="EMBL/GenBank/DDBJ databases">
        <title>Lewinella sp. strain SSH13 Genome sequencing and assembly.</title>
        <authorList>
            <person name="Kim I."/>
        </authorList>
    </citation>
    <scope>NUCLEOTIDE SEQUENCE [LARGE SCALE GENOMIC DNA]</scope>
    <source>
        <strain evidence="6 7">SSH13</strain>
    </source>
</reference>
<dbReference type="Proteomes" id="UP000321907">
    <property type="component" value="Unassembled WGS sequence"/>
</dbReference>
<name>A0A5C7FHF6_9BACT</name>
<evidence type="ECO:0000256" key="3">
    <source>
        <dbReference type="SAM" id="MobiDB-lite"/>
    </source>
</evidence>
<dbReference type="GO" id="GO:0006631">
    <property type="term" value="P:fatty acid metabolic process"/>
    <property type="evidence" value="ECO:0007669"/>
    <property type="project" value="TreeGrafter"/>
</dbReference>
<feature type="domain" description="AMP-dependent synthetase/ligase" evidence="4">
    <location>
        <begin position="9"/>
        <end position="387"/>
    </location>
</feature>
<dbReference type="FunFam" id="3.30.300.30:FF:000008">
    <property type="entry name" value="2,3-dihydroxybenzoate-AMP ligase"/>
    <property type="match status" value="1"/>
</dbReference>
<evidence type="ECO:0000313" key="6">
    <source>
        <dbReference type="EMBL" id="TXF89149.1"/>
    </source>
</evidence>
<accession>A0A5C7FHF6</accession>
<dbReference type="AlphaFoldDB" id="A0A5C7FHF6"/>
<dbReference type="PROSITE" id="PS00455">
    <property type="entry name" value="AMP_BINDING"/>
    <property type="match status" value="1"/>
</dbReference>
<dbReference type="Pfam" id="PF13193">
    <property type="entry name" value="AMP-binding_C"/>
    <property type="match status" value="1"/>
</dbReference>
<dbReference type="RefSeq" id="WP_147930911.1">
    <property type="nucleotide sequence ID" value="NZ_VOXD01000016.1"/>
</dbReference>
<protein>
    <submittedName>
        <fullName evidence="6">Long-chain fatty acid--CoA ligase</fullName>
    </submittedName>
</protein>
<dbReference type="InterPro" id="IPR020845">
    <property type="entry name" value="AMP-binding_CS"/>
</dbReference>
<comment type="caution">
    <text evidence="6">The sequence shown here is derived from an EMBL/GenBank/DDBJ whole genome shotgun (WGS) entry which is preliminary data.</text>
</comment>
<feature type="domain" description="AMP-binding enzyme C-terminal" evidence="5">
    <location>
        <begin position="437"/>
        <end position="512"/>
    </location>
</feature>
<dbReference type="SUPFAM" id="SSF56801">
    <property type="entry name" value="Acetyl-CoA synthetase-like"/>
    <property type="match status" value="1"/>
</dbReference>
<proteinExistence type="inferred from homology"/>
<dbReference type="InterPro" id="IPR025110">
    <property type="entry name" value="AMP-bd_C"/>
</dbReference>
<dbReference type="OrthoDB" id="9778383at2"/>
<dbReference type="InterPro" id="IPR000873">
    <property type="entry name" value="AMP-dep_synth/lig_dom"/>
</dbReference>
<evidence type="ECO:0000313" key="7">
    <source>
        <dbReference type="Proteomes" id="UP000321907"/>
    </source>
</evidence>
<dbReference type="GO" id="GO:0031956">
    <property type="term" value="F:medium-chain fatty acid-CoA ligase activity"/>
    <property type="evidence" value="ECO:0007669"/>
    <property type="project" value="TreeGrafter"/>
</dbReference>